<keyword evidence="5" id="KW-1185">Reference proteome</keyword>
<dbReference type="PANTHER" id="PTHR45710">
    <property type="entry name" value="C-TYPE LECTIN DOMAIN-CONTAINING PROTEIN 180"/>
    <property type="match status" value="1"/>
</dbReference>
<dbReference type="InterPro" id="IPR050828">
    <property type="entry name" value="C-type_lectin/matrix_domain"/>
</dbReference>
<dbReference type="InterPro" id="IPR001304">
    <property type="entry name" value="C-type_lectin-like"/>
</dbReference>
<dbReference type="GO" id="GO:0005886">
    <property type="term" value="C:plasma membrane"/>
    <property type="evidence" value="ECO:0007669"/>
    <property type="project" value="UniProtKB-SubCell"/>
</dbReference>
<accession>A0A3Q2YAF5</accession>
<dbReference type="SUPFAM" id="SSF56436">
    <property type="entry name" value="C-type lectin-like"/>
    <property type="match status" value="1"/>
</dbReference>
<dbReference type="Ensembl" id="ENSHCOT00000022425.1">
    <property type="protein sequence ID" value="ENSHCOP00000014721.1"/>
    <property type="gene ID" value="ENSHCOG00000018168.1"/>
</dbReference>
<feature type="domain" description="C-type lectin" evidence="3">
    <location>
        <begin position="156"/>
        <end position="265"/>
    </location>
</feature>
<sequence>MEMHDIAAKKKQCEAEMAAKEPILEVKGEGNPYTLANVPTPAAEEAEPGDYTGLNKASEDIYSNISEPTKRPVKQIQEAIRPYRVACLILTMLSLVLLLVIVVLLVKMKTGSSACPMNAVGWKSPTCTVEQCRTFTSQHQDRCYCCQQCPPRWVRLGQSCFFLSTLRLSWEESRNNCTGEGGSLAVVRSQKVQSFLTQNGNGRKYWIGLRSTNDTWTWIDDNVLQQSYWGATQTTGDCGILSSDKLADNNWITSPCSSYTYYICQMQL</sequence>
<dbReference type="InterPro" id="IPR016187">
    <property type="entry name" value="CTDL_fold"/>
</dbReference>
<keyword evidence="2" id="KW-1133">Transmembrane helix</keyword>
<dbReference type="GeneTree" id="ENSGT00940000166507"/>
<evidence type="ECO:0000256" key="1">
    <source>
        <dbReference type="ARBA" id="ARBA00004401"/>
    </source>
</evidence>
<dbReference type="GeneID" id="109515314"/>
<feature type="transmembrane region" description="Helical" evidence="2">
    <location>
        <begin position="85"/>
        <end position="106"/>
    </location>
</feature>
<dbReference type="RefSeq" id="XP_019724563.1">
    <property type="nucleotide sequence ID" value="XM_019869004.1"/>
</dbReference>
<name>A0A3Q2YAF5_HIPCM</name>
<dbReference type="STRING" id="109280.ENSHCOP00000014721"/>
<evidence type="ECO:0000313" key="4">
    <source>
        <dbReference type="Ensembl" id="ENSHCOP00000014721.1"/>
    </source>
</evidence>
<dbReference type="KEGG" id="hcq:109515314"/>
<evidence type="ECO:0000313" key="5">
    <source>
        <dbReference type="Proteomes" id="UP000264820"/>
    </source>
</evidence>
<organism evidence="4 5">
    <name type="scientific">Hippocampus comes</name>
    <name type="common">Tiger tail seahorse</name>
    <dbReference type="NCBI Taxonomy" id="109280"/>
    <lineage>
        <taxon>Eukaryota</taxon>
        <taxon>Metazoa</taxon>
        <taxon>Chordata</taxon>
        <taxon>Craniata</taxon>
        <taxon>Vertebrata</taxon>
        <taxon>Euteleostomi</taxon>
        <taxon>Actinopterygii</taxon>
        <taxon>Neopterygii</taxon>
        <taxon>Teleostei</taxon>
        <taxon>Neoteleostei</taxon>
        <taxon>Acanthomorphata</taxon>
        <taxon>Syngnathiaria</taxon>
        <taxon>Syngnathiformes</taxon>
        <taxon>Syngnathoidei</taxon>
        <taxon>Syngnathidae</taxon>
        <taxon>Hippocampus</taxon>
    </lineage>
</organism>
<dbReference type="SMART" id="SM00034">
    <property type="entry name" value="CLECT"/>
    <property type="match status" value="1"/>
</dbReference>
<reference evidence="4" key="2">
    <citation type="submission" date="2025-09" db="UniProtKB">
        <authorList>
            <consortium name="Ensembl"/>
        </authorList>
    </citation>
    <scope>IDENTIFICATION</scope>
</reference>
<dbReference type="Gene3D" id="3.10.100.10">
    <property type="entry name" value="Mannose-Binding Protein A, subunit A"/>
    <property type="match status" value="1"/>
</dbReference>
<proteinExistence type="predicted"/>
<reference evidence="4" key="1">
    <citation type="submission" date="2025-08" db="UniProtKB">
        <authorList>
            <consortium name="Ensembl"/>
        </authorList>
    </citation>
    <scope>IDENTIFICATION</scope>
</reference>
<dbReference type="Pfam" id="PF00059">
    <property type="entry name" value="Lectin_C"/>
    <property type="match status" value="1"/>
</dbReference>
<dbReference type="OrthoDB" id="10059571at2759"/>
<dbReference type="PROSITE" id="PS50041">
    <property type="entry name" value="C_TYPE_LECTIN_2"/>
    <property type="match status" value="1"/>
</dbReference>
<keyword evidence="2" id="KW-0812">Transmembrane</keyword>
<keyword evidence="2" id="KW-0472">Membrane</keyword>
<evidence type="ECO:0000256" key="2">
    <source>
        <dbReference type="SAM" id="Phobius"/>
    </source>
</evidence>
<comment type="subcellular location">
    <subcellularLocation>
        <location evidence="1">Cell membrane</location>
        <topology evidence="1">Single-pass type II membrane protein</topology>
    </subcellularLocation>
</comment>
<dbReference type="PANTHER" id="PTHR45710:SF28">
    <property type="entry name" value="C-TYPE LECTIN DOMAIN FAMILY 4 MEMBER C ISOFORM 1"/>
    <property type="match status" value="1"/>
</dbReference>
<dbReference type="InterPro" id="IPR016186">
    <property type="entry name" value="C-type_lectin-like/link_sf"/>
</dbReference>
<protein>
    <submittedName>
        <fullName evidence="4">Si:dkey-26c10.5</fullName>
    </submittedName>
</protein>
<dbReference type="AlphaFoldDB" id="A0A3Q2YAF5"/>
<evidence type="ECO:0000259" key="3">
    <source>
        <dbReference type="PROSITE" id="PS50041"/>
    </source>
</evidence>
<dbReference type="Proteomes" id="UP000264820">
    <property type="component" value="Unplaced"/>
</dbReference>
<dbReference type="OMA" id="QQCADGW"/>